<evidence type="ECO:0000256" key="4">
    <source>
        <dbReference type="ARBA" id="ARBA00022692"/>
    </source>
</evidence>
<keyword evidence="4 7" id="KW-0812">Transmembrane</keyword>
<evidence type="ECO:0000313" key="8">
    <source>
        <dbReference type="EMBL" id="KAA6122882.1"/>
    </source>
</evidence>
<dbReference type="GO" id="GO:0022857">
    <property type="term" value="F:transmembrane transporter activity"/>
    <property type="evidence" value="ECO:0007669"/>
    <property type="project" value="InterPro"/>
</dbReference>
<gene>
    <name evidence="8" type="ORF">F3I20_15120</name>
</gene>
<dbReference type="AlphaFoldDB" id="A0AB34CIF6"/>
<evidence type="ECO:0000256" key="2">
    <source>
        <dbReference type="ARBA" id="ARBA00022448"/>
    </source>
</evidence>
<feature type="transmembrane region" description="Helical" evidence="7">
    <location>
        <begin position="223"/>
        <end position="245"/>
    </location>
</feature>
<feature type="transmembrane region" description="Helical" evidence="7">
    <location>
        <begin position="170"/>
        <end position="191"/>
    </location>
</feature>
<dbReference type="Pfam" id="PF07690">
    <property type="entry name" value="MFS_1"/>
    <property type="match status" value="1"/>
</dbReference>
<dbReference type="InterPro" id="IPR050171">
    <property type="entry name" value="MFS_Transporters"/>
</dbReference>
<feature type="transmembrane region" description="Helical" evidence="7">
    <location>
        <begin position="381"/>
        <end position="398"/>
    </location>
</feature>
<dbReference type="Proteomes" id="UP000324255">
    <property type="component" value="Unassembled WGS sequence"/>
</dbReference>
<name>A0AB34CIF6_9GAMM</name>
<dbReference type="EMBL" id="VWVM01000011">
    <property type="protein sequence ID" value="KAA6122882.1"/>
    <property type="molecule type" value="Genomic_DNA"/>
</dbReference>
<keyword evidence="2" id="KW-0813">Transport</keyword>
<feature type="transmembrane region" description="Helical" evidence="7">
    <location>
        <begin position="313"/>
        <end position="331"/>
    </location>
</feature>
<feature type="transmembrane region" description="Helical" evidence="7">
    <location>
        <begin position="17"/>
        <end position="40"/>
    </location>
</feature>
<feature type="transmembrane region" description="Helical" evidence="7">
    <location>
        <begin position="251"/>
        <end position="277"/>
    </location>
</feature>
<feature type="transmembrane region" description="Helical" evidence="7">
    <location>
        <begin position="289"/>
        <end position="307"/>
    </location>
</feature>
<sequence>MKTTLKISVPNLKRSRLFVASTILNATGGGLIMAFMMIYFDRTTTLTLSIIGVAIATGRALSSLVPVLIGRLLDRLGPKKLSIWGDFISGAGFVMCLFARDPFTIMLTQFFTQAGSHIFWTSNRGLVSLASGGKGTQTWFGLIASIRNIGLGLGTIFTSLAFSVDSDSSLHFIIIASASLYFLSCLALLMWHPVAVQTVKNSHNKAESHNIRKVLSDPSYRQLLIVNFGLVIAAMVIPLVIVIYATKQLGLPAFFSGGLVILNTAIVALISTHIASWTKENDPVQNIKLAYYLNILSFIIFWCASITLNNQIVTGGLLIVAMLIYSLAEMLSTPSVNMLSIKLAPEVNNGNYMAAFQMTWSAGMTLSPAIFGWLLDMNTHSTWIVLLLLTAVTFSLGFKNLKGGVNEYNY</sequence>
<proteinExistence type="predicted"/>
<dbReference type="InterPro" id="IPR011701">
    <property type="entry name" value="MFS"/>
</dbReference>
<keyword evidence="9" id="KW-1185">Reference proteome</keyword>
<keyword evidence="6 7" id="KW-0472">Membrane</keyword>
<comment type="subcellular location">
    <subcellularLocation>
        <location evidence="1">Cell membrane</location>
        <topology evidence="1">Multi-pass membrane protein</topology>
    </subcellularLocation>
</comment>
<reference evidence="8 9" key="1">
    <citation type="submission" date="2019-09" db="EMBL/GenBank/DDBJ databases">
        <title>Genomic diversity of phyloplane-associated Pantoea species in Pakistan cotton crop.</title>
        <authorList>
            <person name="Tufail M.R."/>
            <person name="Cook D.R."/>
        </authorList>
    </citation>
    <scope>NUCLEOTIDE SEQUENCE [LARGE SCALE GENOMIC DNA]</scope>
    <source>
        <strain evidence="8 9">B_8</strain>
    </source>
</reference>
<keyword evidence="5 7" id="KW-1133">Transmembrane helix</keyword>
<organism evidence="8 9">
    <name type="scientific">Candidatus Pantoea gossypiicola</name>
    <dbReference type="NCBI Taxonomy" id="2608008"/>
    <lineage>
        <taxon>Bacteria</taxon>
        <taxon>Pseudomonadati</taxon>
        <taxon>Pseudomonadota</taxon>
        <taxon>Gammaproteobacteria</taxon>
        <taxon>Enterobacterales</taxon>
        <taxon>Erwiniaceae</taxon>
        <taxon>Pantoea</taxon>
    </lineage>
</organism>
<dbReference type="GO" id="GO:0005886">
    <property type="term" value="C:plasma membrane"/>
    <property type="evidence" value="ECO:0007669"/>
    <property type="project" value="UniProtKB-SubCell"/>
</dbReference>
<evidence type="ECO:0000256" key="3">
    <source>
        <dbReference type="ARBA" id="ARBA00022475"/>
    </source>
</evidence>
<keyword evidence="3" id="KW-1003">Cell membrane</keyword>
<feature type="transmembrane region" description="Helical" evidence="7">
    <location>
        <begin position="139"/>
        <end position="164"/>
    </location>
</feature>
<evidence type="ECO:0000313" key="9">
    <source>
        <dbReference type="Proteomes" id="UP000324255"/>
    </source>
</evidence>
<feature type="transmembrane region" description="Helical" evidence="7">
    <location>
        <begin position="46"/>
        <end position="69"/>
    </location>
</feature>
<dbReference type="RefSeq" id="WP_150011899.1">
    <property type="nucleotide sequence ID" value="NZ_VWVM01000011.1"/>
</dbReference>
<evidence type="ECO:0000256" key="7">
    <source>
        <dbReference type="SAM" id="Phobius"/>
    </source>
</evidence>
<accession>A0AB34CIF6</accession>
<evidence type="ECO:0000256" key="5">
    <source>
        <dbReference type="ARBA" id="ARBA00022989"/>
    </source>
</evidence>
<dbReference type="Gene3D" id="1.20.1250.20">
    <property type="entry name" value="MFS general substrate transporter like domains"/>
    <property type="match status" value="1"/>
</dbReference>
<dbReference type="PANTHER" id="PTHR23517">
    <property type="entry name" value="RESISTANCE PROTEIN MDTM, PUTATIVE-RELATED-RELATED"/>
    <property type="match status" value="1"/>
</dbReference>
<dbReference type="InterPro" id="IPR036259">
    <property type="entry name" value="MFS_trans_sf"/>
</dbReference>
<evidence type="ECO:0000256" key="1">
    <source>
        <dbReference type="ARBA" id="ARBA00004651"/>
    </source>
</evidence>
<feature type="transmembrane region" description="Helical" evidence="7">
    <location>
        <begin position="352"/>
        <end position="375"/>
    </location>
</feature>
<dbReference type="PANTHER" id="PTHR23517:SF2">
    <property type="entry name" value="MULTIDRUG RESISTANCE PROTEIN MDTH"/>
    <property type="match status" value="1"/>
</dbReference>
<evidence type="ECO:0000256" key="6">
    <source>
        <dbReference type="ARBA" id="ARBA00023136"/>
    </source>
</evidence>
<comment type="caution">
    <text evidence="8">The sequence shown here is derived from an EMBL/GenBank/DDBJ whole genome shotgun (WGS) entry which is preliminary data.</text>
</comment>
<protein>
    <submittedName>
        <fullName evidence="8">MFS transporter</fullName>
    </submittedName>
</protein>
<dbReference type="SUPFAM" id="SSF103473">
    <property type="entry name" value="MFS general substrate transporter"/>
    <property type="match status" value="1"/>
</dbReference>